<evidence type="ECO:0000313" key="12">
    <source>
        <dbReference type="Proteomes" id="UP001497516"/>
    </source>
</evidence>
<proteinExistence type="inferred from homology"/>
<evidence type="ECO:0000313" key="11">
    <source>
        <dbReference type="EMBL" id="CAL1388497.1"/>
    </source>
</evidence>
<keyword evidence="8" id="KW-0112">Calmodulin-binding</keyword>
<dbReference type="Proteomes" id="UP001497516">
    <property type="component" value="Chromosome 5"/>
</dbReference>
<feature type="transmembrane region" description="Helical" evidence="10">
    <location>
        <begin position="336"/>
        <end position="358"/>
    </location>
</feature>
<comment type="function">
    <text evidence="8">May be involved in modulation of pathogen defense and leaf cell death.</text>
</comment>
<keyword evidence="5 8" id="KW-1133">Transmembrane helix</keyword>
<sequence>MGDGDGGERSVEGTPTWAVATVCFFIILISIAFEHLIHLISKNLTKKRSRALLRSLGKIKSEMMLLGLSSLFLAVSERWIASICIPHKLSQTFLPCGFPTGSSSVEDEELICANQGKVSLLSRQGVQQLNYLMFVLASFHATSSILIFSLGMAKMSKWESWEAETKTLHYLPSKEPRSFQLAHQTSFGRRHLSFWSEHPFLRWPTCVLRQFVGSVTKVDYLTLRHGFIMAHFEQEIDFHFQKFIKRALESDFRVVVGKRLWILTFSVLSIFFNAHDFHSFLWLPFIPLVMLLVVGTKLQDIITSLCLDSQGESQVVRGTVLVRPSDRFFWFGSPKFLLHLIHFILFQNSFQLAFFTWTTKKFGPRSCFHRETENISIRVLIGVLVHFLGGYVTLPLYALVTQMGTSMRKSVFPAAVVIGLRRWRRRARKNLKKKRVILTSMSPLEDDSIRSSEITLETLPSFDSLDSECQEDLESVVIELRNEAEEERREFEEAVVVLVSGVNGADVAEIPEVSGRDFVNGEAR</sequence>
<keyword evidence="7 8" id="KW-0568">Pathogenesis-related protein</keyword>
<evidence type="ECO:0000256" key="9">
    <source>
        <dbReference type="SAM" id="Coils"/>
    </source>
</evidence>
<dbReference type="Pfam" id="PF03094">
    <property type="entry name" value="Mlo"/>
    <property type="match status" value="2"/>
</dbReference>
<accession>A0AAV2ERX3</accession>
<dbReference type="GO" id="GO:0006952">
    <property type="term" value="P:defense response"/>
    <property type="evidence" value="ECO:0007669"/>
    <property type="project" value="UniProtKB-KW"/>
</dbReference>
<dbReference type="AlphaFoldDB" id="A0AAV2ERX3"/>
<evidence type="ECO:0000256" key="1">
    <source>
        <dbReference type="ARBA" id="ARBA00004141"/>
    </source>
</evidence>
<comment type="subcellular location">
    <subcellularLocation>
        <location evidence="1 8">Membrane</location>
        <topology evidence="1 8">Multi-pass membrane protein</topology>
    </subcellularLocation>
</comment>
<evidence type="ECO:0000256" key="8">
    <source>
        <dbReference type="RuleBase" id="RU280816"/>
    </source>
</evidence>
<evidence type="ECO:0000256" key="5">
    <source>
        <dbReference type="ARBA" id="ARBA00022989"/>
    </source>
</evidence>
<feature type="transmembrane region" description="Helical" evidence="10">
    <location>
        <begin position="131"/>
        <end position="151"/>
    </location>
</feature>
<dbReference type="PANTHER" id="PTHR31942">
    <property type="entry name" value="MLO-LIKE PROTEIN 1"/>
    <property type="match status" value="1"/>
</dbReference>
<comment type="similarity">
    <text evidence="2 8">Belongs to the MLO family.</text>
</comment>
<feature type="transmembrane region" description="Helical" evidence="10">
    <location>
        <begin position="379"/>
        <end position="400"/>
    </location>
</feature>
<organism evidence="11 12">
    <name type="scientific">Linum trigynum</name>
    <dbReference type="NCBI Taxonomy" id="586398"/>
    <lineage>
        <taxon>Eukaryota</taxon>
        <taxon>Viridiplantae</taxon>
        <taxon>Streptophyta</taxon>
        <taxon>Embryophyta</taxon>
        <taxon>Tracheophyta</taxon>
        <taxon>Spermatophyta</taxon>
        <taxon>Magnoliopsida</taxon>
        <taxon>eudicotyledons</taxon>
        <taxon>Gunneridae</taxon>
        <taxon>Pentapetalae</taxon>
        <taxon>rosids</taxon>
        <taxon>fabids</taxon>
        <taxon>Malpighiales</taxon>
        <taxon>Linaceae</taxon>
        <taxon>Linum</taxon>
    </lineage>
</organism>
<dbReference type="GO" id="GO:0016020">
    <property type="term" value="C:membrane"/>
    <property type="evidence" value="ECO:0007669"/>
    <property type="project" value="UniProtKB-SubCell"/>
</dbReference>
<feature type="transmembrane region" description="Helical" evidence="10">
    <location>
        <begin position="17"/>
        <end position="40"/>
    </location>
</feature>
<evidence type="ECO:0000256" key="2">
    <source>
        <dbReference type="ARBA" id="ARBA00006574"/>
    </source>
</evidence>
<evidence type="ECO:0000256" key="3">
    <source>
        <dbReference type="ARBA" id="ARBA00022692"/>
    </source>
</evidence>
<evidence type="ECO:0000256" key="10">
    <source>
        <dbReference type="SAM" id="Phobius"/>
    </source>
</evidence>
<keyword evidence="4 8" id="KW-0611">Plant defense</keyword>
<name>A0AAV2ERX3_9ROSI</name>
<evidence type="ECO:0000256" key="6">
    <source>
        <dbReference type="ARBA" id="ARBA00023136"/>
    </source>
</evidence>
<keyword evidence="9" id="KW-0175">Coiled coil</keyword>
<evidence type="ECO:0000256" key="4">
    <source>
        <dbReference type="ARBA" id="ARBA00022821"/>
    </source>
</evidence>
<comment type="domain">
    <text evidence="8">The C-terminus contains a calmodulin-binding domain, which binds calmodulin in a calcium-dependent fashion.</text>
</comment>
<gene>
    <name evidence="8" type="primary">MLO</name>
    <name evidence="11" type="ORF">LTRI10_LOCUS29425</name>
</gene>
<evidence type="ECO:0000256" key="7">
    <source>
        <dbReference type="ARBA" id="ARBA00023265"/>
    </source>
</evidence>
<keyword evidence="12" id="KW-1185">Reference proteome</keyword>
<feature type="transmembrane region" description="Helical" evidence="10">
    <location>
        <begin position="260"/>
        <end position="283"/>
    </location>
</feature>
<protein>
    <recommendedName>
        <fullName evidence="8">MLO-like protein</fullName>
    </recommendedName>
</protein>
<dbReference type="PANTHER" id="PTHR31942:SF72">
    <property type="entry name" value="MLO-LIKE PROTEIN"/>
    <property type="match status" value="1"/>
</dbReference>
<keyword evidence="3 8" id="KW-0812">Transmembrane</keyword>
<dbReference type="GO" id="GO:0005516">
    <property type="term" value="F:calmodulin binding"/>
    <property type="evidence" value="ECO:0007669"/>
    <property type="project" value="UniProtKB-KW"/>
</dbReference>
<dbReference type="InterPro" id="IPR004326">
    <property type="entry name" value="Mlo"/>
</dbReference>
<feature type="coiled-coil region" evidence="9">
    <location>
        <begin position="470"/>
        <end position="497"/>
    </location>
</feature>
<dbReference type="EMBL" id="OZ034818">
    <property type="protein sequence ID" value="CAL1388497.1"/>
    <property type="molecule type" value="Genomic_DNA"/>
</dbReference>
<keyword evidence="6 8" id="KW-0472">Membrane</keyword>
<reference evidence="11 12" key="1">
    <citation type="submission" date="2024-04" db="EMBL/GenBank/DDBJ databases">
        <authorList>
            <person name="Fracassetti M."/>
        </authorList>
    </citation>
    <scope>NUCLEOTIDE SEQUENCE [LARGE SCALE GENOMIC DNA]</scope>
</reference>